<dbReference type="SUPFAM" id="SSF51445">
    <property type="entry name" value="(Trans)glycosidases"/>
    <property type="match status" value="1"/>
</dbReference>
<name>A0AAN4ZM29_9BILA</name>
<dbReference type="Gene3D" id="3.20.20.80">
    <property type="entry name" value="Glycosidases"/>
    <property type="match status" value="1"/>
</dbReference>
<dbReference type="GO" id="GO:0006032">
    <property type="term" value="P:chitin catabolic process"/>
    <property type="evidence" value="ECO:0007669"/>
    <property type="project" value="TreeGrafter"/>
</dbReference>
<comment type="caution">
    <text evidence="2">The sequence shown here is derived from an EMBL/GenBank/DDBJ whole genome shotgun (WGS) entry which is preliminary data.</text>
</comment>
<evidence type="ECO:0000259" key="1">
    <source>
        <dbReference type="PROSITE" id="PS51910"/>
    </source>
</evidence>
<dbReference type="GO" id="GO:0005576">
    <property type="term" value="C:extracellular region"/>
    <property type="evidence" value="ECO:0007669"/>
    <property type="project" value="TreeGrafter"/>
</dbReference>
<evidence type="ECO:0000313" key="3">
    <source>
        <dbReference type="Proteomes" id="UP001328107"/>
    </source>
</evidence>
<dbReference type="GO" id="GO:0005975">
    <property type="term" value="P:carbohydrate metabolic process"/>
    <property type="evidence" value="ECO:0007669"/>
    <property type="project" value="InterPro"/>
</dbReference>
<dbReference type="InterPro" id="IPR050314">
    <property type="entry name" value="Glycosyl_Hydrlase_18"/>
</dbReference>
<dbReference type="Proteomes" id="UP001328107">
    <property type="component" value="Unassembled WGS sequence"/>
</dbReference>
<feature type="domain" description="GH18" evidence="1">
    <location>
        <begin position="5"/>
        <end position="118"/>
    </location>
</feature>
<reference evidence="3" key="1">
    <citation type="submission" date="2022-10" db="EMBL/GenBank/DDBJ databases">
        <title>Genome assembly of Pristionchus species.</title>
        <authorList>
            <person name="Yoshida K."/>
            <person name="Sommer R.J."/>
        </authorList>
    </citation>
    <scope>NUCLEOTIDE SEQUENCE [LARGE SCALE GENOMIC DNA]</scope>
    <source>
        <strain evidence="3">RS5460</strain>
    </source>
</reference>
<evidence type="ECO:0000313" key="2">
    <source>
        <dbReference type="EMBL" id="GMR40120.1"/>
    </source>
</evidence>
<dbReference type="PROSITE" id="PS51910">
    <property type="entry name" value="GH18_2"/>
    <property type="match status" value="1"/>
</dbReference>
<dbReference type="PANTHER" id="PTHR11177:SF400">
    <property type="entry name" value="ENDOCHITINASE-RELATED"/>
    <property type="match status" value="1"/>
</dbReference>
<dbReference type="PANTHER" id="PTHR11177">
    <property type="entry name" value="CHITINASE"/>
    <property type="match status" value="1"/>
</dbReference>
<dbReference type="Pfam" id="PF00704">
    <property type="entry name" value="Glyco_hydro_18"/>
    <property type="match status" value="1"/>
</dbReference>
<dbReference type="InterPro" id="IPR017853">
    <property type="entry name" value="GH"/>
</dbReference>
<gene>
    <name evidence="2" type="ORF">PMAYCL1PPCAC_10315</name>
</gene>
<protein>
    <recommendedName>
        <fullName evidence="1">GH18 domain-containing protein</fullName>
    </recommendedName>
</protein>
<dbReference type="GO" id="GO:0004568">
    <property type="term" value="F:chitinase activity"/>
    <property type="evidence" value="ECO:0007669"/>
    <property type="project" value="TreeGrafter"/>
</dbReference>
<dbReference type="AlphaFoldDB" id="A0AAN4ZM29"/>
<dbReference type="EMBL" id="BTRK01000003">
    <property type="protein sequence ID" value="GMR40120.1"/>
    <property type="molecule type" value="Genomic_DNA"/>
</dbReference>
<dbReference type="InterPro" id="IPR001223">
    <property type="entry name" value="Glyco_hydro18_cat"/>
</dbReference>
<feature type="non-terminal residue" evidence="2">
    <location>
        <position position="1"/>
    </location>
</feature>
<keyword evidence="3" id="KW-1185">Reference proteome</keyword>
<accession>A0AAN4ZM29</accession>
<sequence>VSIVPVHACFYTNWAIYKPEPFKFTPDKIPIGLCTHIFYAFAAVNLATFEARLTDERSDLELHNIEGVNNLKKKQPGLKTLLSFGGYIETPNGIFSASLRRYRPGLDESRKGGQSKLR</sequence>
<proteinExistence type="predicted"/>
<dbReference type="GO" id="GO:0008061">
    <property type="term" value="F:chitin binding"/>
    <property type="evidence" value="ECO:0007669"/>
    <property type="project" value="TreeGrafter"/>
</dbReference>
<organism evidence="2 3">
    <name type="scientific">Pristionchus mayeri</name>
    <dbReference type="NCBI Taxonomy" id="1317129"/>
    <lineage>
        <taxon>Eukaryota</taxon>
        <taxon>Metazoa</taxon>
        <taxon>Ecdysozoa</taxon>
        <taxon>Nematoda</taxon>
        <taxon>Chromadorea</taxon>
        <taxon>Rhabditida</taxon>
        <taxon>Rhabditina</taxon>
        <taxon>Diplogasteromorpha</taxon>
        <taxon>Diplogasteroidea</taxon>
        <taxon>Neodiplogasteridae</taxon>
        <taxon>Pristionchus</taxon>
    </lineage>
</organism>